<dbReference type="GO" id="GO:0016020">
    <property type="term" value="C:membrane"/>
    <property type="evidence" value="ECO:0007669"/>
    <property type="project" value="TreeGrafter"/>
</dbReference>
<dbReference type="PANTHER" id="PTHR44196">
    <property type="entry name" value="DEHYDROGENASE/REDUCTASE SDR FAMILY MEMBER 7B"/>
    <property type="match status" value="1"/>
</dbReference>
<keyword evidence="7" id="KW-1185">Reference proteome</keyword>
<protein>
    <submittedName>
        <fullName evidence="6">Short-chain dehydrogenase</fullName>
    </submittedName>
</protein>
<gene>
    <name evidence="6" type="ORF">SAMN06269173_1138</name>
</gene>
<dbReference type="Gene3D" id="3.40.50.720">
    <property type="entry name" value="NAD(P)-binding Rossmann-like Domain"/>
    <property type="match status" value="1"/>
</dbReference>
<name>A0A239AKD6_9BACT</name>
<evidence type="ECO:0000259" key="5">
    <source>
        <dbReference type="SMART" id="SM00822"/>
    </source>
</evidence>
<organism evidence="6 7">
    <name type="scientific">Hymenobacter mucosus</name>
    <dbReference type="NCBI Taxonomy" id="1411120"/>
    <lineage>
        <taxon>Bacteria</taxon>
        <taxon>Pseudomonadati</taxon>
        <taxon>Bacteroidota</taxon>
        <taxon>Cytophagia</taxon>
        <taxon>Cytophagales</taxon>
        <taxon>Hymenobacteraceae</taxon>
        <taxon>Hymenobacter</taxon>
    </lineage>
</organism>
<accession>A0A239AKD6</accession>
<evidence type="ECO:0000256" key="1">
    <source>
        <dbReference type="ARBA" id="ARBA00006484"/>
    </source>
</evidence>
<dbReference type="PROSITE" id="PS00061">
    <property type="entry name" value="ADH_SHORT"/>
    <property type="match status" value="1"/>
</dbReference>
<evidence type="ECO:0000256" key="2">
    <source>
        <dbReference type="ARBA" id="ARBA00023002"/>
    </source>
</evidence>
<dbReference type="InterPro" id="IPR057326">
    <property type="entry name" value="KR_dom"/>
</dbReference>
<dbReference type="AlphaFoldDB" id="A0A239AKD6"/>
<evidence type="ECO:0000313" key="7">
    <source>
        <dbReference type="Proteomes" id="UP000198310"/>
    </source>
</evidence>
<feature type="domain" description="Ketoreductase" evidence="5">
    <location>
        <begin position="34"/>
        <end position="214"/>
    </location>
</feature>
<proteinExistence type="inferred from homology"/>
<dbReference type="PRINTS" id="PR00080">
    <property type="entry name" value="SDRFAMILY"/>
</dbReference>
<evidence type="ECO:0000256" key="4">
    <source>
        <dbReference type="SAM" id="MobiDB-lite"/>
    </source>
</evidence>
<dbReference type="InterPro" id="IPR002347">
    <property type="entry name" value="SDR_fam"/>
</dbReference>
<feature type="region of interest" description="Disordered" evidence="4">
    <location>
        <begin position="1"/>
        <end position="32"/>
    </location>
</feature>
<evidence type="ECO:0000313" key="6">
    <source>
        <dbReference type="EMBL" id="SNR95383.1"/>
    </source>
</evidence>
<evidence type="ECO:0000256" key="3">
    <source>
        <dbReference type="RuleBase" id="RU000363"/>
    </source>
</evidence>
<dbReference type="SUPFAM" id="SSF51735">
    <property type="entry name" value="NAD(P)-binding Rossmann-fold domains"/>
    <property type="match status" value="1"/>
</dbReference>
<dbReference type="SMART" id="SM00822">
    <property type="entry name" value="PKS_KR"/>
    <property type="match status" value="1"/>
</dbReference>
<sequence>MRDTALPSAASRSTTKQMVARPPSDGGSGSFMGKVAIVTGSESGIGRETARLLCQQGSAVVLNGRMAERLAQTHQEFEQAGYTVVSCVADVTDFTSCEALVDTAIQAFGQIDILITNASISQRAYFADMAPDVFRQVLDSNVYGAVYPLKAALPYLIQTRGSVTFISSISALNGMPSGSAYCAGKAAISNLAHTLRLELNHTGIHVGVVHIGFTQNDADKRVLDADGQPVPIAHRPPRWQKSQAEVASIILGHIRRRRQRTVISALGRLIVLVHTYLPRLGDWIVLTTIRRLRHFYE</sequence>
<dbReference type="Pfam" id="PF00106">
    <property type="entry name" value="adh_short"/>
    <property type="match status" value="1"/>
</dbReference>
<keyword evidence="2" id="KW-0560">Oxidoreductase</keyword>
<dbReference type="NCBIfam" id="NF004825">
    <property type="entry name" value="PRK06181.1"/>
    <property type="match status" value="1"/>
</dbReference>
<dbReference type="InterPro" id="IPR036291">
    <property type="entry name" value="NAD(P)-bd_dom_sf"/>
</dbReference>
<dbReference type="PANTHER" id="PTHR44196:SF1">
    <property type="entry name" value="DEHYDROGENASE_REDUCTASE SDR FAMILY MEMBER 7B"/>
    <property type="match status" value="1"/>
</dbReference>
<comment type="similarity">
    <text evidence="1 3">Belongs to the short-chain dehydrogenases/reductases (SDR) family.</text>
</comment>
<dbReference type="InterPro" id="IPR020904">
    <property type="entry name" value="Sc_DH/Rdtase_CS"/>
</dbReference>
<dbReference type="PRINTS" id="PR00081">
    <property type="entry name" value="GDHRDH"/>
</dbReference>
<dbReference type="EMBL" id="FZNS01000013">
    <property type="protein sequence ID" value="SNR95383.1"/>
    <property type="molecule type" value="Genomic_DNA"/>
</dbReference>
<dbReference type="Proteomes" id="UP000198310">
    <property type="component" value="Unassembled WGS sequence"/>
</dbReference>
<reference evidence="7" key="1">
    <citation type="submission" date="2017-06" db="EMBL/GenBank/DDBJ databases">
        <authorList>
            <person name="Varghese N."/>
            <person name="Submissions S."/>
        </authorList>
    </citation>
    <scope>NUCLEOTIDE SEQUENCE [LARGE SCALE GENOMIC DNA]</scope>
    <source>
        <strain evidence="7">DSM 28041</strain>
    </source>
</reference>
<dbReference type="GO" id="GO:0016491">
    <property type="term" value="F:oxidoreductase activity"/>
    <property type="evidence" value="ECO:0007669"/>
    <property type="project" value="UniProtKB-KW"/>
</dbReference>